<dbReference type="Gene3D" id="3.20.20.80">
    <property type="entry name" value="Glycosidases"/>
    <property type="match status" value="1"/>
</dbReference>
<protein>
    <submittedName>
        <fullName evidence="2">Alpha-amylase</fullName>
    </submittedName>
</protein>
<accession>A0A1L7CE70</accession>
<dbReference type="NCBIfam" id="NF008183">
    <property type="entry name" value="PRK10933.1"/>
    <property type="match status" value="1"/>
</dbReference>
<dbReference type="AlphaFoldDB" id="A0A1L7CE70"/>
<dbReference type="InterPro" id="IPR013780">
    <property type="entry name" value="Glyco_hydro_b"/>
</dbReference>
<dbReference type="RefSeq" id="WP_075724951.1">
    <property type="nucleotide sequence ID" value="NZ_CP009245.1"/>
</dbReference>
<dbReference type="CDD" id="cd11333">
    <property type="entry name" value="AmyAc_SI_OligoGlu_DGase"/>
    <property type="match status" value="1"/>
</dbReference>
<dbReference type="InterPro" id="IPR017853">
    <property type="entry name" value="GH"/>
</dbReference>
<dbReference type="InterPro" id="IPR032091">
    <property type="entry name" value="Malt_amylase-like_C"/>
</dbReference>
<dbReference type="PANTHER" id="PTHR10357">
    <property type="entry name" value="ALPHA-AMYLASE FAMILY MEMBER"/>
    <property type="match status" value="1"/>
</dbReference>
<name>A0A1L7CE70_9CORY</name>
<dbReference type="Gene3D" id="3.90.400.10">
    <property type="entry name" value="Oligo-1,6-glucosidase, Domain 2"/>
    <property type="match status" value="1"/>
</dbReference>
<proteinExistence type="predicted"/>
<reference evidence="2 3" key="1">
    <citation type="submission" date="2014-08" db="EMBL/GenBank/DDBJ databases">
        <title>Complete genome sequence of Corynebacterium aquilae S-613T(T) (=DSM 44791(T)), isolated from the choana of a healthy golden eagle.</title>
        <authorList>
            <person name="Ruckert C."/>
            <person name="Albersmeier A."/>
            <person name="Winkler A."/>
            <person name="Kalinowski J."/>
        </authorList>
    </citation>
    <scope>NUCLEOTIDE SEQUENCE [LARGE SCALE GENOMIC DNA]</scope>
    <source>
        <strain evidence="2 3">S-613</strain>
    </source>
</reference>
<dbReference type="PANTHER" id="PTHR10357:SF217">
    <property type="entry name" value="TREHALOSE-6-PHOSPHATE HYDROLASE"/>
    <property type="match status" value="1"/>
</dbReference>
<keyword evidence="3" id="KW-1185">Reference proteome</keyword>
<dbReference type="Gene3D" id="2.60.40.1180">
    <property type="entry name" value="Golgi alpha-mannosidase II"/>
    <property type="match status" value="1"/>
</dbReference>
<dbReference type="STRING" id="1431546.CAQU_02650"/>
<dbReference type="GO" id="GO:0004556">
    <property type="term" value="F:alpha-amylase activity"/>
    <property type="evidence" value="ECO:0007669"/>
    <property type="project" value="TreeGrafter"/>
</dbReference>
<dbReference type="GO" id="GO:0016853">
    <property type="term" value="F:isomerase activity"/>
    <property type="evidence" value="ECO:0007669"/>
    <property type="project" value="UniProtKB-KW"/>
</dbReference>
<organism evidence="2 3">
    <name type="scientific">Corynebacterium aquilae DSM 44791</name>
    <dbReference type="NCBI Taxonomy" id="1431546"/>
    <lineage>
        <taxon>Bacteria</taxon>
        <taxon>Bacillati</taxon>
        <taxon>Actinomycetota</taxon>
        <taxon>Actinomycetes</taxon>
        <taxon>Mycobacteriales</taxon>
        <taxon>Corynebacteriaceae</taxon>
        <taxon>Corynebacterium</taxon>
    </lineage>
</organism>
<dbReference type="Pfam" id="PF16657">
    <property type="entry name" value="Malt_amylase_C"/>
    <property type="match status" value="1"/>
</dbReference>
<dbReference type="SUPFAM" id="SSF51011">
    <property type="entry name" value="Glycosyl hydrolase domain"/>
    <property type="match status" value="1"/>
</dbReference>
<dbReference type="InterPro" id="IPR006047">
    <property type="entry name" value="GH13_cat_dom"/>
</dbReference>
<sequence>MATTRPFAHKVVYQVYPKSFADSNGDGVGDLRGIINHVDHIASLGVDAVWMNPIYPSPGKDNGYDVADYTAIDPAMGTMADFEELVAALKAHNIDVMLDMVFNHCSDQHEWFRRALAGEAKYQDYFIIRDKDDITSWESKFGGPAWSPFGDTGRYYLHLFDPSQPDLNWRNPAVRQECANIVNFWRSKGVAGFRFDVINLIGKDEVLRDAPEGVDERDMYTDGEIVHDYLRELAARSFGRDDNHLTVGEMSHTSIAHCLAYTGAERGELDMTFSFYHLKADYVDDMKWTDGSFQPGKLIHILHAWNEGLSAGDGWPAWFLNNHDQPRALSRFGDPENYPFESASMLGALVVLNRGTPYVYMGEEIGMTNPDYAGVADLVDVESHNAYRILLSQGLDEDTVWRIVKAKSRDNSRSPMQWDDSEFAGFSTHYPWLLPTNQDSINVQAARALQERLAREGVRGQDEVGSPREVLGFYRALVDIRHREEVFAHGDYVAHQPDSDSVYAFIRQHRGTRMLVACNLTAEGQSLRLPEGFVGARVFLTNGAAHPAAGLVRLDPYQVIVYRAVDGLRG</sequence>
<gene>
    <name evidence="2" type="ORF">CAQU_02650</name>
</gene>
<dbReference type="SUPFAM" id="SSF51445">
    <property type="entry name" value="(Trans)glycosidases"/>
    <property type="match status" value="1"/>
</dbReference>
<evidence type="ECO:0000259" key="1">
    <source>
        <dbReference type="SMART" id="SM00642"/>
    </source>
</evidence>
<feature type="domain" description="Glycosyl hydrolase family 13 catalytic" evidence="1">
    <location>
        <begin position="14"/>
        <end position="413"/>
    </location>
</feature>
<dbReference type="Proteomes" id="UP000185478">
    <property type="component" value="Chromosome"/>
</dbReference>
<dbReference type="EMBL" id="CP009245">
    <property type="protein sequence ID" value="APT84149.1"/>
    <property type="molecule type" value="Genomic_DNA"/>
</dbReference>
<dbReference type="GO" id="GO:0009313">
    <property type="term" value="P:oligosaccharide catabolic process"/>
    <property type="evidence" value="ECO:0007669"/>
    <property type="project" value="TreeGrafter"/>
</dbReference>
<dbReference type="SMART" id="SM00642">
    <property type="entry name" value="Aamy"/>
    <property type="match status" value="1"/>
</dbReference>
<evidence type="ECO:0000313" key="3">
    <source>
        <dbReference type="Proteomes" id="UP000185478"/>
    </source>
</evidence>
<dbReference type="Pfam" id="PF00128">
    <property type="entry name" value="Alpha-amylase"/>
    <property type="match status" value="1"/>
</dbReference>
<evidence type="ECO:0000313" key="2">
    <source>
        <dbReference type="EMBL" id="APT84149.1"/>
    </source>
</evidence>
<dbReference type="InterPro" id="IPR045857">
    <property type="entry name" value="O16G_dom_2"/>
</dbReference>
<dbReference type="KEGG" id="caqu:CAQU_02650"/>